<dbReference type="AlphaFoldDB" id="A0A1H9BLZ4"/>
<dbReference type="Proteomes" id="UP000199021">
    <property type="component" value="Unassembled WGS sequence"/>
</dbReference>
<dbReference type="Gene3D" id="2.60.40.1260">
    <property type="entry name" value="Lamin Tail domain"/>
    <property type="match status" value="1"/>
</dbReference>
<evidence type="ECO:0000256" key="1">
    <source>
        <dbReference type="SAM" id="Phobius"/>
    </source>
</evidence>
<dbReference type="SUPFAM" id="SSF74853">
    <property type="entry name" value="Lamin A/C globular tail domain"/>
    <property type="match status" value="1"/>
</dbReference>
<dbReference type="InterPro" id="IPR014867">
    <property type="entry name" value="Spore_coat_CotH_CotH2/3/7"/>
</dbReference>
<dbReference type="PROSITE" id="PS51841">
    <property type="entry name" value="LTD"/>
    <property type="match status" value="1"/>
</dbReference>
<evidence type="ECO:0000313" key="4">
    <source>
        <dbReference type="Proteomes" id="UP000199021"/>
    </source>
</evidence>
<dbReference type="STRING" id="478744.SAMN05444359_103170"/>
<sequence>MEGMQEQCHPTAGFYASPIDVSLPVGVRYTLNGSTPTAASPIADGAFRLTQTTVVRYAAFTPAGKVDGFIHGATYFIAEPDTRLMTLSIAIDDWRLFNGTNGWFRAGPGADPGHWKQPGANWWTKREHPAHFDLFEADGALVHSSTVGFRMFGGMSRLHPQKSFSLSARKKYGQKRIKHDIFEGASGKSFQFLVARNGGSDWGRSYVRDALLTGLLKDESWDLDHQAGRPVQVYLNGKYWGIYHLREKINPQFIADRHEIADKDKIDLLEHQETVKHGQLGNYRKLVRFIENNDLSKPANYRRIQEWMDVDNYQRLQIAQTYFDNRDAGGNIRFWRDRSDPESRWRWILYDVDQGFGLHDPTAYENNSLAFYTEANGPSWPNPPWSTLLQRRLLANPGYRRGFVNRSLDYLATDFRAEVVLAAIERRHAGLAYDMPRQLQRWKGKSKNWDIHFERLRTFARERPAHLREQLRTFFAGGADREVSIIATAGGYVTLNHNITVDEESFRGRYFENFPLHLRAVAHPGFRFVEWEGLSAKTPSSELSLGNDREVKAIFEPFTHPLADVVIINEIRPRGKAGGDWLELYNRSTESVELLGWQISDGHHTTRLPNVTIGPNDYLVICEKEADFRRAYPAAHMVVGGLGFGLDKDGETLGLYGPLGGYVNQVTYTIADPDTSFVHALVLPGLDNTDIRHWATQSGSGTPCAANPDYLQTAVVTQQDYWLRIGIGVGVLLLIVVVRSRVG</sequence>
<dbReference type="Pfam" id="PF08757">
    <property type="entry name" value="CotH"/>
    <property type="match status" value="1"/>
</dbReference>
<dbReference type="Pfam" id="PF00932">
    <property type="entry name" value="LTD"/>
    <property type="match status" value="1"/>
</dbReference>
<dbReference type="Pfam" id="PF13290">
    <property type="entry name" value="CHB_HEX_C_1"/>
    <property type="match status" value="1"/>
</dbReference>
<dbReference type="InterPro" id="IPR059177">
    <property type="entry name" value="GH29D-like_dom"/>
</dbReference>
<protein>
    <submittedName>
        <fullName evidence="3">Chitobiase/beta-hexosaminidase C-terminal domain-containing protein</fullName>
    </submittedName>
</protein>
<dbReference type="InterPro" id="IPR001322">
    <property type="entry name" value="Lamin_tail_dom"/>
</dbReference>
<gene>
    <name evidence="3" type="ORF">SAMN05444359_103170</name>
</gene>
<feature type="transmembrane region" description="Helical" evidence="1">
    <location>
        <begin position="721"/>
        <end position="738"/>
    </location>
</feature>
<name>A0A1H9BLZ4_9BACT</name>
<evidence type="ECO:0000259" key="2">
    <source>
        <dbReference type="PROSITE" id="PS51841"/>
    </source>
</evidence>
<keyword evidence="1" id="KW-1133">Transmembrane helix</keyword>
<reference evidence="4" key="1">
    <citation type="submission" date="2016-10" db="EMBL/GenBank/DDBJ databases">
        <authorList>
            <person name="Varghese N."/>
            <person name="Submissions S."/>
        </authorList>
    </citation>
    <scope>NUCLEOTIDE SEQUENCE [LARGE SCALE GENOMIC DNA]</scope>
    <source>
        <strain evidence="4">DSM 24740</strain>
    </source>
</reference>
<dbReference type="EMBL" id="FOFB01000003">
    <property type="protein sequence ID" value="SEP89553.1"/>
    <property type="molecule type" value="Genomic_DNA"/>
</dbReference>
<feature type="domain" description="LTD" evidence="2">
    <location>
        <begin position="556"/>
        <end position="660"/>
    </location>
</feature>
<accession>A0A1H9BLZ4</accession>
<keyword evidence="1" id="KW-0472">Membrane</keyword>
<dbReference type="InterPro" id="IPR036415">
    <property type="entry name" value="Lamin_tail_dom_sf"/>
</dbReference>
<evidence type="ECO:0000313" key="3">
    <source>
        <dbReference type="EMBL" id="SEP89553.1"/>
    </source>
</evidence>
<keyword evidence="4" id="KW-1185">Reference proteome</keyword>
<organism evidence="3 4">
    <name type="scientific">Neolewinella agarilytica</name>
    <dbReference type="NCBI Taxonomy" id="478744"/>
    <lineage>
        <taxon>Bacteria</taxon>
        <taxon>Pseudomonadati</taxon>
        <taxon>Bacteroidota</taxon>
        <taxon>Saprospiria</taxon>
        <taxon>Saprospirales</taxon>
        <taxon>Lewinellaceae</taxon>
        <taxon>Neolewinella</taxon>
    </lineage>
</organism>
<proteinExistence type="predicted"/>
<dbReference type="InParanoid" id="A0A1H9BLZ4"/>
<keyword evidence="1" id="KW-0812">Transmembrane</keyword>